<dbReference type="Gene3D" id="4.10.240.10">
    <property type="entry name" value="Zn(2)-C6 fungal-type DNA-binding domain"/>
    <property type="match status" value="1"/>
</dbReference>
<evidence type="ECO:0000256" key="4">
    <source>
        <dbReference type="ARBA" id="ARBA00023163"/>
    </source>
</evidence>
<evidence type="ECO:0000256" key="2">
    <source>
        <dbReference type="ARBA" id="ARBA00023015"/>
    </source>
</evidence>
<dbReference type="RefSeq" id="XP_025390780.1">
    <property type="nucleotide sequence ID" value="XM_025535177.1"/>
</dbReference>
<dbReference type="SUPFAM" id="SSF57701">
    <property type="entry name" value="Zn2/Cys6 DNA-binding domain"/>
    <property type="match status" value="1"/>
</dbReference>
<comment type="subcellular location">
    <subcellularLocation>
        <location evidence="1">Nucleus</location>
    </subcellularLocation>
</comment>
<dbReference type="CDD" id="cd12148">
    <property type="entry name" value="fungal_TF_MHR"/>
    <property type="match status" value="1"/>
</dbReference>
<organism evidence="9 10">
    <name type="scientific">Aspergillus eucalypticola (strain CBS 122712 / IBT 29274)</name>
    <dbReference type="NCBI Taxonomy" id="1448314"/>
    <lineage>
        <taxon>Eukaryota</taxon>
        <taxon>Fungi</taxon>
        <taxon>Dikarya</taxon>
        <taxon>Ascomycota</taxon>
        <taxon>Pezizomycotina</taxon>
        <taxon>Eurotiomycetes</taxon>
        <taxon>Eurotiomycetidae</taxon>
        <taxon>Eurotiales</taxon>
        <taxon>Aspergillaceae</taxon>
        <taxon>Aspergillus</taxon>
        <taxon>Aspergillus subgen. Circumdati</taxon>
    </lineage>
</organism>
<evidence type="ECO:0000256" key="6">
    <source>
        <dbReference type="SAM" id="MobiDB-lite"/>
    </source>
</evidence>
<feature type="region of interest" description="Disordered" evidence="6">
    <location>
        <begin position="52"/>
        <end position="91"/>
    </location>
</feature>
<name>A0A317W1E1_ASPEC</name>
<dbReference type="OrthoDB" id="5344325at2759"/>
<dbReference type="GO" id="GO:0000981">
    <property type="term" value="F:DNA-binding transcription factor activity, RNA polymerase II-specific"/>
    <property type="evidence" value="ECO:0007669"/>
    <property type="project" value="InterPro"/>
</dbReference>
<dbReference type="EMBL" id="MSFU01000006">
    <property type="protein sequence ID" value="PWY78988.1"/>
    <property type="molecule type" value="Genomic_DNA"/>
</dbReference>
<dbReference type="InterPro" id="IPR001138">
    <property type="entry name" value="Zn2Cys6_DnaBD"/>
</dbReference>
<comment type="caution">
    <text evidence="9">The sequence shown here is derived from an EMBL/GenBank/DDBJ whole genome shotgun (WGS) entry which is preliminary data.</text>
</comment>
<keyword evidence="2" id="KW-0805">Transcription regulation</keyword>
<evidence type="ECO:0000313" key="10">
    <source>
        <dbReference type="Proteomes" id="UP000246171"/>
    </source>
</evidence>
<accession>A0A317W1E1</accession>
<keyword evidence="7" id="KW-1133">Transmembrane helix</keyword>
<sequence>MHPIGRKRRVTTCVPCYTRKQRCNRQYPCNHCTRRRRPEECVYHSIITGDSSNSLLLKPTRDGEPQEPPNIHLSHGSPKASPAETQNSSSNSRSALARSFGYFEHSDSNTMALLKKWDLDGEGDTDKSTQGMSSEVLQKYFVDELNWMKQIIHPPSFLIQYQQWWTKEWPLSVEDIELAALILWIGAYSAQFLPSPTHTLDRILGLSLSDIRDTCSNLGGGLARACLSWHGYDHAAGNVAQIGATVICLVVASQVFQSTAVHNLNAVLDGRGYREADIRNAMAGVQSTLLKSLSGELRERAIKAITDAMARAFIIPLVAGAVGVVSSLGMRRERLFV</sequence>
<dbReference type="PANTHER" id="PTHR31001">
    <property type="entry name" value="UNCHARACTERIZED TRANSCRIPTIONAL REGULATORY PROTEIN"/>
    <property type="match status" value="1"/>
</dbReference>
<dbReference type="InterPro" id="IPR050613">
    <property type="entry name" value="Sec_Metabolite_Reg"/>
</dbReference>
<dbReference type="SMART" id="SM00066">
    <property type="entry name" value="GAL4"/>
    <property type="match status" value="1"/>
</dbReference>
<feature type="domain" description="Zn(2)-C6 fungal-type" evidence="8">
    <location>
        <begin position="12"/>
        <end position="43"/>
    </location>
</feature>
<dbReference type="GeneID" id="37057139"/>
<evidence type="ECO:0000256" key="7">
    <source>
        <dbReference type="SAM" id="Phobius"/>
    </source>
</evidence>
<dbReference type="Proteomes" id="UP000246171">
    <property type="component" value="Unassembled WGS sequence"/>
</dbReference>
<dbReference type="GO" id="GO:0008270">
    <property type="term" value="F:zinc ion binding"/>
    <property type="evidence" value="ECO:0007669"/>
    <property type="project" value="InterPro"/>
</dbReference>
<evidence type="ECO:0000256" key="1">
    <source>
        <dbReference type="ARBA" id="ARBA00004123"/>
    </source>
</evidence>
<evidence type="ECO:0000313" key="9">
    <source>
        <dbReference type="EMBL" id="PWY78988.1"/>
    </source>
</evidence>
<gene>
    <name evidence="9" type="ORF">BO83DRAFT_424916</name>
</gene>
<evidence type="ECO:0000256" key="5">
    <source>
        <dbReference type="ARBA" id="ARBA00023242"/>
    </source>
</evidence>
<reference evidence="9" key="1">
    <citation type="submission" date="2016-12" db="EMBL/GenBank/DDBJ databases">
        <title>The genomes of Aspergillus section Nigri reveals drivers in fungal speciation.</title>
        <authorList>
            <consortium name="DOE Joint Genome Institute"/>
            <person name="Vesth T.C."/>
            <person name="Nybo J."/>
            <person name="Theobald S."/>
            <person name="Brandl J."/>
            <person name="Frisvad J.C."/>
            <person name="Nielsen K.F."/>
            <person name="Lyhne E.K."/>
            <person name="Kogle M.E."/>
            <person name="Kuo A."/>
            <person name="Riley R."/>
            <person name="Clum A."/>
            <person name="Nolan M."/>
            <person name="Lipzen A."/>
            <person name="Salamov A."/>
            <person name="Henrissat B."/>
            <person name="Wiebenga A."/>
            <person name="De vries R.P."/>
            <person name="Grigoriev I.V."/>
            <person name="Mortensen U.H."/>
            <person name="Andersen M.R."/>
            <person name="Baker S.E."/>
        </authorList>
    </citation>
    <scope>NUCLEOTIDE SEQUENCE</scope>
    <source>
        <strain evidence="9">CBS 122712</strain>
    </source>
</reference>
<keyword evidence="10" id="KW-1185">Reference proteome</keyword>
<dbReference type="PROSITE" id="PS50048">
    <property type="entry name" value="ZN2_CY6_FUNGAL_2"/>
    <property type="match status" value="1"/>
</dbReference>
<dbReference type="VEuPathDB" id="FungiDB:BO83DRAFT_424916"/>
<evidence type="ECO:0000259" key="8">
    <source>
        <dbReference type="PROSITE" id="PS50048"/>
    </source>
</evidence>
<dbReference type="PANTHER" id="PTHR31001:SF87">
    <property type="entry name" value="COL-21"/>
    <property type="match status" value="1"/>
</dbReference>
<dbReference type="GO" id="GO:0005634">
    <property type="term" value="C:nucleus"/>
    <property type="evidence" value="ECO:0007669"/>
    <property type="project" value="UniProtKB-SubCell"/>
</dbReference>
<keyword evidence="7" id="KW-0812">Transmembrane</keyword>
<dbReference type="InterPro" id="IPR036864">
    <property type="entry name" value="Zn2-C6_fun-type_DNA-bd_sf"/>
</dbReference>
<dbReference type="GO" id="GO:0009893">
    <property type="term" value="P:positive regulation of metabolic process"/>
    <property type="evidence" value="ECO:0007669"/>
    <property type="project" value="UniProtKB-ARBA"/>
</dbReference>
<feature type="transmembrane region" description="Helical" evidence="7">
    <location>
        <begin position="308"/>
        <end position="330"/>
    </location>
</feature>
<evidence type="ECO:0000256" key="3">
    <source>
        <dbReference type="ARBA" id="ARBA00023125"/>
    </source>
</evidence>
<proteinExistence type="predicted"/>
<keyword evidence="7" id="KW-0472">Membrane</keyword>
<dbReference type="AlphaFoldDB" id="A0A317W1E1"/>
<keyword evidence="3" id="KW-0238">DNA-binding</keyword>
<keyword evidence="4" id="KW-0804">Transcription</keyword>
<dbReference type="GO" id="GO:0003677">
    <property type="term" value="F:DNA binding"/>
    <property type="evidence" value="ECO:0007669"/>
    <property type="project" value="UniProtKB-KW"/>
</dbReference>
<protein>
    <recommendedName>
        <fullName evidence="8">Zn(2)-C6 fungal-type domain-containing protein</fullName>
    </recommendedName>
</protein>
<keyword evidence="5" id="KW-0539">Nucleus</keyword>